<dbReference type="GO" id="GO:0000160">
    <property type="term" value="P:phosphorelay signal transduction system"/>
    <property type="evidence" value="ECO:0007669"/>
    <property type="project" value="InterPro"/>
</dbReference>
<accession>A0A933P069</accession>
<dbReference type="SMART" id="SM00267">
    <property type="entry name" value="GGDEF"/>
    <property type="match status" value="1"/>
</dbReference>
<name>A0A933P069_9HYPH</name>
<evidence type="ECO:0000313" key="8">
    <source>
        <dbReference type="Proteomes" id="UP000782610"/>
    </source>
</evidence>
<dbReference type="SMART" id="SM00052">
    <property type="entry name" value="EAL"/>
    <property type="match status" value="1"/>
</dbReference>
<dbReference type="PANTHER" id="PTHR44757:SF2">
    <property type="entry name" value="BIOFILM ARCHITECTURE MAINTENANCE PROTEIN MBAA"/>
    <property type="match status" value="1"/>
</dbReference>
<dbReference type="InterPro" id="IPR011006">
    <property type="entry name" value="CheY-like_superfamily"/>
</dbReference>
<keyword evidence="2" id="KW-0597">Phosphoprotein</keyword>
<dbReference type="SMART" id="SM00091">
    <property type="entry name" value="PAS"/>
    <property type="match status" value="1"/>
</dbReference>
<feature type="domain" description="Response regulatory" evidence="3">
    <location>
        <begin position="10"/>
        <end position="127"/>
    </location>
</feature>
<dbReference type="InterPro" id="IPR001789">
    <property type="entry name" value="Sig_transdc_resp-reg_receiver"/>
</dbReference>
<evidence type="ECO:0000259" key="3">
    <source>
        <dbReference type="PROSITE" id="PS50110"/>
    </source>
</evidence>
<evidence type="ECO:0000259" key="6">
    <source>
        <dbReference type="PROSITE" id="PS50887"/>
    </source>
</evidence>
<dbReference type="Gene3D" id="3.30.70.270">
    <property type="match status" value="1"/>
</dbReference>
<dbReference type="PROSITE" id="PS50883">
    <property type="entry name" value="EAL"/>
    <property type="match status" value="1"/>
</dbReference>
<feature type="domain" description="EAL" evidence="5">
    <location>
        <begin position="445"/>
        <end position="699"/>
    </location>
</feature>
<dbReference type="EMBL" id="JACRAF010000068">
    <property type="protein sequence ID" value="MBI4924095.1"/>
    <property type="molecule type" value="Genomic_DNA"/>
</dbReference>
<sequence>MTSVGREPLQILLIEDNAGDVRLLRELLKPYGPNRYEVADRPSIQSALEHLLAARADIILLDLGLPDAAGLDAVRRMRTARPRLPLVVLTGMDDEDIALAALKEGAQDYLIKAGLDSRILGRTLRFAIGRHAAETPMAAAVDPLAEDTLNSIGDGLVCADLAGNVSFVNPAAEALTGWSWKDAAGRPMTEVLHVVDAGTRVSFRDTMDRAGAPRRVAQLHPNVVLIRRDGTDVPIEGSVAPLEGRDGRPAGKVLVFRDNSLARARVQQMAHSAQHDALTGLPNRVLLNDRINSAISIAPRHRKKVAVLFIDLDGFKQINDTIGHAIGDKLLQSVAARLLGCVRGSDTVSRLGGDEFVVLLSEVERPEDSAITARRMLEAVAETYSIDHHDLHVTASIGVAVCPDDGINAEALIKSADAAMYQAKENGRHGYQFYKPAMNLRAVERQEVEEGLRQALEREEFTLHFQPKVNLHTGESAGAEALLRWEHPTRGPMLPSLFVPVAEACGLIQQIGSWVMHEACRQAQTWVGAGLRLPSIAVNVSAVEFAGAHFLDGVFEALNDTGLDPRTLELELTESVLMKHAESTNSILQALNAGGVQMSIDDFGTGYSSLSYLRKFPIHTLKIDQSFVREITLAGNDASIVTTVLNMAQSLNLRVVAEGVETPEELAFLQLHRCDEAQGYYFSRPLPALQFARLLHDGIVPTMAARQYVRPLERPPARHASAS</sequence>
<dbReference type="FunFam" id="3.20.20.450:FF:000001">
    <property type="entry name" value="Cyclic di-GMP phosphodiesterase yahA"/>
    <property type="match status" value="1"/>
</dbReference>
<dbReference type="FunFam" id="3.30.70.270:FF:000001">
    <property type="entry name" value="Diguanylate cyclase domain protein"/>
    <property type="match status" value="1"/>
</dbReference>
<proteinExistence type="predicted"/>
<feature type="modified residue" description="4-aspartylphosphate" evidence="2">
    <location>
        <position position="62"/>
    </location>
</feature>
<dbReference type="SUPFAM" id="SSF141868">
    <property type="entry name" value="EAL domain-like"/>
    <property type="match status" value="1"/>
</dbReference>
<dbReference type="Proteomes" id="UP000782610">
    <property type="component" value="Unassembled WGS sequence"/>
</dbReference>
<feature type="domain" description="PAS" evidence="4">
    <location>
        <begin position="149"/>
        <end position="193"/>
    </location>
</feature>
<dbReference type="InterPro" id="IPR000160">
    <property type="entry name" value="GGDEF_dom"/>
</dbReference>
<dbReference type="Gene3D" id="3.30.450.20">
    <property type="entry name" value="PAS domain"/>
    <property type="match status" value="1"/>
</dbReference>
<evidence type="ECO:0000256" key="1">
    <source>
        <dbReference type="ARBA" id="ARBA00051114"/>
    </source>
</evidence>
<dbReference type="CDD" id="cd00130">
    <property type="entry name" value="PAS"/>
    <property type="match status" value="1"/>
</dbReference>
<dbReference type="InterPro" id="IPR001633">
    <property type="entry name" value="EAL_dom"/>
</dbReference>
<dbReference type="SUPFAM" id="SSF55073">
    <property type="entry name" value="Nucleotide cyclase"/>
    <property type="match status" value="1"/>
</dbReference>
<dbReference type="Pfam" id="PF00072">
    <property type="entry name" value="Response_reg"/>
    <property type="match status" value="1"/>
</dbReference>
<dbReference type="GO" id="GO:0071732">
    <property type="term" value="P:cellular response to nitric oxide"/>
    <property type="evidence" value="ECO:0007669"/>
    <property type="project" value="UniProtKB-ARBA"/>
</dbReference>
<gene>
    <name evidence="7" type="ORF">HY834_20360</name>
</gene>
<dbReference type="InterPro" id="IPR035919">
    <property type="entry name" value="EAL_sf"/>
</dbReference>
<dbReference type="Pfam" id="PF00989">
    <property type="entry name" value="PAS"/>
    <property type="match status" value="1"/>
</dbReference>
<dbReference type="Pfam" id="PF00990">
    <property type="entry name" value="GGDEF"/>
    <property type="match status" value="1"/>
</dbReference>
<dbReference type="CDD" id="cd01949">
    <property type="entry name" value="GGDEF"/>
    <property type="match status" value="1"/>
</dbReference>
<dbReference type="Gene3D" id="3.20.20.450">
    <property type="entry name" value="EAL domain"/>
    <property type="match status" value="1"/>
</dbReference>
<dbReference type="Pfam" id="PF00563">
    <property type="entry name" value="EAL"/>
    <property type="match status" value="1"/>
</dbReference>
<dbReference type="InterPro" id="IPR000014">
    <property type="entry name" value="PAS"/>
</dbReference>
<organism evidence="7 8">
    <name type="scientific">Devosia nanyangense</name>
    <dbReference type="NCBI Taxonomy" id="1228055"/>
    <lineage>
        <taxon>Bacteria</taxon>
        <taxon>Pseudomonadati</taxon>
        <taxon>Pseudomonadota</taxon>
        <taxon>Alphaproteobacteria</taxon>
        <taxon>Hyphomicrobiales</taxon>
        <taxon>Devosiaceae</taxon>
        <taxon>Devosia</taxon>
    </lineage>
</organism>
<evidence type="ECO:0000259" key="4">
    <source>
        <dbReference type="PROSITE" id="PS50112"/>
    </source>
</evidence>
<dbReference type="GO" id="GO:0071111">
    <property type="term" value="F:cyclic-guanylate-specific phosphodiesterase activity"/>
    <property type="evidence" value="ECO:0007669"/>
    <property type="project" value="UniProtKB-EC"/>
</dbReference>
<dbReference type="CDD" id="cd00156">
    <property type="entry name" value="REC"/>
    <property type="match status" value="1"/>
</dbReference>
<dbReference type="NCBIfam" id="TIGR00229">
    <property type="entry name" value="sensory_box"/>
    <property type="match status" value="1"/>
</dbReference>
<evidence type="ECO:0000259" key="5">
    <source>
        <dbReference type="PROSITE" id="PS50883"/>
    </source>
</evidence>
<dbReference type="InterPro" id="IPR043128">
    <property type="entry name" value="Rev_trsase/Diguanyl_cyclase"/>
</dbReference>
<evidence type="ECO:0000256" key="2">
    <source>
        <dbReference type="PROSITE-ProRule" id="PRU00169"/>
    </source>
</evidence>
<dbReference type="GO" id="GO:0006355">
    <property type="term" value="P:regulation of DNA-templated transcription"/>
    <property type="evidence" value="ECO:0007669"/>
    <property type="project" value="InterPro"/>
</dbReference>
<reference evidence="7" key="1">
    <citation type="submission" date="2020-07" db="EMBL/GenBank/DDBJ databases">
        <title>Huge and variable diversity of episymbiotic CPR bacteria and DPANN archaea in groundwater ecosystems.</title>
        <authorList>
            <person name="He C.Y."/>
            <person name="Keren R."/>
            <person name="Whittaker M."/>
            <person name="Farag I.F."/>
            <person name="Doudna J."/>
            <person name="Cate J.H.D."/>
            <person name="Banfield J.F."/>
        </authorList>
    </citation>
    <scope>NUCLEOTIDE SEQUENCE</scope>
    <source>
        <strain evidence="7">NC_groundwater_1586_Pr3_B-0.1um_66_15</strain>
    </source>
</reference>
<dbReference type="InterPro" id="IPR052155">
    <property type="entry name" value="Biofilm_reg_signaling"/>
</dbReference>
<dbReference type="PROSITE" id="PS50110">
    <property type="entry name" value="RESPONSE_REGULATORY"/>
    <property type="match status" value="1"/>
</dbReference>
<dbReference type="Gene3D" id="3.40.50.2300">
    <property type="match status" value="1"/>
</dbReference>
<dbReference type="InterPro" id="IPR029787">
    <property type="entry name" value="Nucleotide_cyclase"/>
</dbReference>
<dbReference type="SUPFAM" id="SSF52172">
    <property type="entry name" value="CheY-like"/>
    <property type="match status" value="1"/>
</dbReference>
<dbReference type="SUPFAM" id="SSF55785">
    <property type="entry name" value="PYP-like sensor domain (PAS domain)"/>
    <property type="match status" value="1"/>
</dbReference>
<dbReference type="SMART" id="SM00448">
    <property type="entry name" value="REC"/>
    <property type="match status" value="1"/>
</dbReference>
<dbReference type="PROSITE" id="PS50887">
    <property type="entry name" value="GGDEF"/>
    <property type="match status" value="1"/>
</dbReference>
<dbReference type="InterPro" id="IPR013767">
    <property type="entry name" value="PAS_fold"/>
</dbReference>
<feature type="domain" description="GGDEF" evidence="6">
    <location>
        <begin position="303"/>
        <end position="436"/>
    </location>
</feature>
<dbReference type="PROSITE" id="PS50112">
    <property type="entry name" value="PAS"/>
    <property type="match status" value="1"/>
</dbReference>
<protein>
    <submittedName>
        <fullName evidence="7">EAL domain-containing protein</fullName>
    </submittedName>
</protein>
<evidence type="ECO:0000313" key="7">
    <source>
        <dbReference type="EMBL" id="MBI4924095.1"/>
    </source>
</evidence>
<dbReference type="PANTHER" id="PTHR44757">
    <property type="entry name" value="DIGUANYLATE CYCLASE DGCP"/>
    <property type="match status" value="1"/>
</dbReference>
<dbReference type="InterPro" id="IPR035965">
    <property type="entry name" value="PAS-like_dom_sf"/>
</dbReference>
<dbReference type="NCBIfam" id="TIGR00254">
    <property type="entry name" value="GGDEF"/>
    <property type="match status" value="1"/>
</dbReference>
<dbReference type="CDD" id="cd01948">
    <property type="entry name" value="EAL"/>
    <property type="match status" value="1"/>
</dbReference>
<comment type="caution">
    <text evidence="7">The sequence shown here is derived from an EMBL/GenBank/DDBJ whole genome shotgun (WGS) entry which is preliminary data.</text>
</comment>
<dbReference type="AlphaFoldDB" id="A0A933P069"/>
<comment type="catalytic activity">
    <reaction evidence="1">
        <text>3',3'-c-di-GMP + H2O = 5'-phosphoguanylyl(3'-&gt;5')guanosine + H(+)</text>
        <dbReference type="Rhea" id="RHEA:24902"/>
        <dbReference type="ChEBI" id="CHEBI:15377"/>
        <dbReference type="ChEBI" id="CHEBI:15378"/>
        <dbReference type="ChEBI" id="CHEBI:58754"/>
        <dbReference type="ChEBI" id="CHEBI:58805"/>
        <dbReference type="EC" id="3.1.4.52"/>
    </reaction>
    <physiologicalReaction direction="left-to-right" evidence="1">
        <dbReference type="Rhea" id="RHEA:24903"/>
    </physiologicalReaction>
</comment>